<dbReference type="InterPro" id="IPR027417">
    <property type="entry name" value="P-loop_NTPase"/>
</dbReference>
<dbReference type="CDD" id="cd01026">
    <property type="entry name" value="TOPRIM_OLD"/>
    <property type="match status" value="1"/>
</dbReference>
<feature type="domain" description="OLD protein-like TOPRIM" evidence="2">
    <location>
        <begin position="456"/>
        <end position="520"/>
    </location>
</feature>
<evidence type="ECO:0000313" key="4">
    <source>
        <dbReference type="Proteomes" id="UP000046373"/>
    </source>
</evidence>
<name>A0A090FXC7_MESPL</name>
<evidence type="ECO:0000259" key="1">
    <source>
        <dbReference type="Pfam" id="PF13175"/>
    </source>
</evidence>
<dbReference type="AlphaFoldDB" id="A0A090FXC7"/>
<dbReference type="InterPro" id="IPR034139">
    <property type="entry name" value="TOPRIM_OLD"/>
</dbReference>
<evidence type="ECO:0000313" key="3">
    <source>
        <dbReference type="EMBL" id="CDX46252.1"/>
    </source>
</evidence>
<proteinExistence type="predicted"/>
<evidence type="ECO:0000259" key="2">
    <source>
        <dbReference type="Pfam" id="PF20469"/>
    </source>
</evidence>
<dbReference type="EMBL" id="CCNB01000045">
    <property type="protein sequence ID" value="CDX46252.1"/>
    <property type="molecule type" value="Genomic_DNA"/>
</dbReference>
<sequence length="616" mass="70627">MRIDYLQISNILSFKHVSDVSAAEKIAFDGGLNIIIGENGSGKSTALEVINFLFRRVLYRQFVFNRELFERRRTIPANEAKQVLQPTNQGDFGGFRLEPNWDAEGQEQRIRIALRLDDIDRDNIDNIRTNLTRITETFSSFSNHSINDNGNIKEIYVIDVILNRSAGTFSVHHQVDENDFGFTYLRDYHFFKEIILLHNLIHVDSTIHPLFESFTLISSYRNYHAFQPSISLGSAPASQQIQQIRNQDYSRSLNAIEKGEPPIFALVRLQVAERHFGLMPKAKSQEECEQEANDLPFIRSINERLRVVSLRCQIQLLDLRTWQYSFQFYDIRRNRPVGDINSLSAGQKAIIHLVLEAYGRGELKGGVVIIDEPEIHLHYQFQHEYLQVLRGLNQTQNCQYILVTHSESLINSGTINSVRRFSLDTSGHTAIFSPTLTTDQKSLIKILDNSRSTYAFFAKKVILVEGDTDRYFVRAIIQDRYRRLDQEIAVLHIGGKGEFVKWHSLFTSFGLSVFAIADFDYLVNLHYPSEKGLSLKTPQAIADFKERNADWETYIDAEAMHGTFVLKEGDLEAYLGIGKDLSQVIDFCRSSLSTFLADDSSSKSLEVRSILERITN</sequence>
<dbReference type="SUPFAM" id="SSF52540">
    <property type="entry name" value="P-loop containing nucleoside triphosphate hydrolases"/>
    <property type="match status" value="1"/>
</dbReference>
<dbReference type="PANTHER" id="PTHR43581:SF4">
    <property type="entry name" value="ATP_GTP PHOSPHATASE"/>
    <property type="match status" value="1"/>
</dbReference>
<dbReference type="InterPro" id="IPR051396">
    <property type="entry name" value="Bact_Antivir_Def_Nuclease"/>
</dbReference>
<organism evidence="3 4">
    <name type="scientific">Mesorhizobium plurifarium</name>
    <dbReference type="NCBI Taxonomy" id="69974"/>
    <lineage>
        <taxon>Bacteria</taxon>
        <taxon>Pseudomonadati</taxon>
        <taxon>Pseudomonadota</taxon>
        <taxon>Alphaproteobacteria</taxon>
        <taxon>Hyphomicrobiales</taxon>
        <taxon>Phyllobacteriaceae</taxon>
        <taxon>Mesorhizobium</taxon>
    </lineage>
</organism>
<dbReference type="Gene3D" id="3.40.50.300">
    <property type="entry name" value="P-loop containing nucleotide triphosphate hydrolases"/>
    <property type="match status" value="2"/>
</dbReference>
<dbReference type="InterPro" id="IPR041685">
    <property type="entry name" value="AAA_GajA/Old/RecF-like"/>
</dbReference>
<dbReference type="Pfam" id="PF20469">
    <property type="entry name" value="OLD-like_TOPRIM"/>
    <property type="match status" value="1"/>
</dbReference>
<dbReference type="PANTHER" id="PTHR43581">
    <property type="entry name" value="ATP/GTP PHOSPHATASE"/>
    <property type="match status" value="1"/>
</dbReference>
<reference evidence="3 4" key="1">
    <citation type="submission" date="2014-08" db="EMBL/GenBank/DDBJ databases">
        <authorList>
            <person name="Moulin Lionel"/>
        </authorList>
    </citation>
    <scope>NUCLEOTIDE SEQUENCE [LARGE SCALE GENOMIC DNA]</scope>
</reference>
<accession>A0A090FXC7</accession>
<feature type="domain" description="Endonuclease GajA/Old nuclease/RecF-like AAA" evidence="1">
    <location>
        <begin position="24"/>
        <end position="410"/>
    </location>
</feature>
<dbReference type="Pfam" id="PF13175">
    <property type="entry name" value="AAA_15"/>
    <property type="match status" value="1"/>
</dbReference>
<dbReference type="GeneID" id="31893727"/>
<dbReference type="Proteomes" id="UP000046373">
    <property type="component" value="Unassembled WGS sequence"/>
</dbReference>
<protein>
    <submittedName>
        <fullName evidence="3">Uncharacterized protein</fullName>
    </submittedName>
</protein>
<gene>
    <name evidence="3" type="ORF">MPLDJ20_80278</name>
</gene>